<dbReference type="Proteomes" id="UP000007148">
    <property type="component" value="Unassembled WGS sequence"/>
</dbReference>
<dbReference type="HOGENOM" id="CLU_510081_0_0_1"/>
<gene>
    <name evidence="1" type="ORF">PIIN_06185</name>
</gene>
<dbReference type="AlphaFoldDB" id="G4TLQ8"/>
<keyword evidence="2" id="KW-1185">Reference proteome</keyword>
<dbReference type="InParanoid" id="G4TLQ8"/>
<name>G4TLQ8_SERID</name>
<protein>
    <submittedName>
        <fullName evidence="1">Uncharacterized protein</fullName>
    </submittedName>
</protein>
<dbReference type="OrthoDB" id="2447803at2759"/>
<comment type="caution">
    <text evidence="1">The sequence shown here is derived from an EMBL/GenBank/DDBJ whole genome shotgun (WGS) entry which is preliminary data.</text>
</comment>
<proteinExistence type="predicted"/>
<evidence type="ECO:0000313" key="2">
    <source>
        <dbReference type="Proteomes" id="UP000007148"/>
    </source>
</evidence>
<sequence length="534" mass="60187">MEIESAVSRTLGIPELLDIIIGHVACRKWRAGEPTTDRVSLINLAQVNKYFSPIALSHLWRDIISPHPLAHILGLDSALIGDDQEKQITDITDRLERFVYYSKFIRFLHLYTNKDKPFESWDNLAVTLIAVLGQYPHLFEGVHTLGLAAEIARDNHQLLPFLLKPTLKKLWIMTEGADLTTIYTLVGQCIQLDDFEDLGNALQPGFVQELVVPTLQKLTRLQSVHLPVTLRAAFIILSNLSIFTSLHTLNLQIMSDLPGTDAGPFVNPTNGASLKKLIITTGIGELMLAAARYCAGNSIVVDEFEFARSPLAGESVALVMQTITETWPRLKKCRYRELDYGRSRSWCHPTLVSRLVVLPAYLQSVFRLASLQSLKLFPFSHVSIDTQFLNALAKACPLLHSCLISTDKRICAPDTEEPIWSLTMRDVVQFAIKMPFMRNLGIAFDGRKASDPNPDAMIEGSNEKMDELHVNVSAIDDADYATQMLSKAFPNLRLMWWIFNENIRLETPECLRLPEAERNIWGEVENRLGLEIIE</sequence>
<organism evidence="1 2">
    <name type="scientific">Serendipita indica (strain DSM 11827)</name>
    <name type="common">Root endophyte fungus</name>
    <name type="synonym">Piriformospora indica</name>
    <dbReference type="NCBI Taxonomy" id="1109443"/>
    <lineage>
        <taxon>Eukaryota</taxon>
        <taxon>Fungi</taxon>
        <taxon>Dikarya</taxon>
        <taxon>Basidiomycota</taxon>
        <taxon>Agaricomycotina</taxon>
        <taxon>Agaricomycetes</taxon>
        <taxon>Sebacinales</taxon>
        <taxon>Serendipitaceae</taxon>
        <taxon>Serendipita</taxon>
    </lineage>
</organism>
<dbReference type="EMBL" id="CAFZ01000155">
    <property type="protein sequence ID" value="CCA72251.1"/>
    <property type="molecule type" value="Genomic_DNA"/>
</dbReference>
<reference evidence="1 2" key="1">
    <citation type="journal article" date="2011" name="PLoS Pathog.">
        <title>Endophytic Life Strategies Decoded by Genome and Transcriptome Analyses of the Mutualistic Root Symbiont Piriformospora indica.</title>
        <authorList>
            <person name="Zuccaro A."/>
            <person name="Lahrmann U."/>
            <person name="Guldener U."/>
            <person name="Langen G."/>
            <person name="Pfiffi S."/>
            <person name="Biedenkopf D."/>
            <person name="Wong P."/>
            <person name="Samans B."/>
            <person name="Grimm C."/>
            <person name="Basiewicz M."/>
            <person name="Murat C."/>
            <person name="Martin F."/>
            <person name="Kogel K.H."/>
        </authorList>
    </citation>
    <scope>NUCLEOTIDE SEQUENCE [LARGE SCALE GENOMIC DNA]</scope>
    <source>
        <strain evidence="1 2">DSM 11827</strain>
    </source>
</reference>
<accession>G4TLQ8</accession>
<evidence type="ECO:0000313" key="1">
    <source>
        <dbReference type="EMBL" id="CCA72251.1"/>
    </source>
</evidence>